<proteinExistence type="predicted"/>
<evidence type="ECO:0000313" key="1">
    <source>
        <dbReference type="Proteomes" id="UP000887580"/>
    </source>
</evidence>
<reference evidence="2" key="1">
    <citation type="submission" date="2022-11" db="UniProtKB">
        <authorList>
            <consortium name="WormBaseParasite"/>
        </authorList>
    </citation>
    <scope>IDENTIFICATION</scope>
</reference>
<dbReference type="WBParaSite" id="PS1159_v2.g4213.t1">
    <property type="protein sequence ID" value="PS1159_v2.g4213.t1"/>
    <property type="gene ID" value="PS1159_v2.g4213"/>
</dbReference>
<sequence>MASRYNNGGSYDQNRGGQGGGYPQRNGYGGEQRNGGGYGGGDRNGYGGGRGGDRNGGGYGGQRDGGYGGGQRDGGYGAGQRDGGYGGGQRDGGYGGGDRNGYGSGRENNGGRGGRGRGGRGGNQGGREPVQEVNVDNRRERTKIRDDMEKHFKENNITEGDSILDEKMAPGIVSKATEVFHTNAFGVALDKFPVFQYHIEMSAWRAGRAKKKAIFLTKRSNDDYVATDRKTRCRDVFTVMKKIRPDIFHPDVTFYYDLQSTLMATAKLKPDTAENEIRIVFDPSKYPTYASIQSFSEIDIVIKQAETDTDLTSDDMSMARLSDLSEFDRAHQRFIELATSQYALFHPEDVVCLAGGKMYLVTPQKSMDNALVERCNKFSSDKFLGIGCKKSAKYIEGPHGRGHENVALFIGPLKTPFYRQQNILEFLTGRRFNVSDRSKYTAMANQIKNLYVFNPMLSGKRTFQVTGFARESAASMYFTLKEGGQTNVEQYFAEKYGVKLRYPNVPLVKGKGKTDLLPMEYAIIDDNQPAPKNKMNQHEDADMVKISAQPPAVQKNEVRSFLGALGLNQLNKERDGIQMRSHLTITGRILQNPDIVYADDKQVIPADDGLWKLPGKYIRGGETSQWGLIRYGNAIDVNMRAFQNSYVGMCKRNGVQIPEIPILIGKVDNRGLEYFFDEAKKKKVEFLVVISDLNIDMQGELKCLERKYEIATQNITAKVANDAATRGTATLENIVHKTNPKLGGTNYTISHRQKFVNDAFGKNCLIIGVALSHSGSIDDVQRARGGVPALTTLSAVGYAANTGLDPYEFIGDHLPNNPHRSEILDLIPGIIQSTITKFNENRKMYPSSMLLYLNGSSEGDFILLKRFEVPLVFKKMKEMIGREIPLTVIIPQRSNVARIYKTNPNIADKPAKQNIQPGVVVDTGLVHPKINEFFLNSHTTIQGTARTPKYTVLYNNNDNVSMDAIQHITYYLCFGHQIVQSPTSLPSPVYVASAYAERGTKMYKAMEKVGGNPHPEEIAESWIYDTSAFFRNKRINA</sequence>
<dbReference type="Proteomes" id="UP000887580">
    <property type="component" value="Unplaced"/>
</dbReference>
<organism evidence="1 2">
    <name type="scientific">Panagrolaimus sp. PS1159</name>
    <dbReference type="NCBI Taxonomy" id="55785"/>
    <lineage>
        <taxon>Eukaryota</taxon>
        <taxon>Metazoa</taxon>
        <taxon>Ecdysozoa</taxon>
        <taxon>Nematoda</taxon>
        <taxon>Chromadorea</taxon>
        <taxon>Rhabditida</taxon>
        <taxon>Tylenchina</taxon>
        <taxon>Panagrolaimomorpha</taxon>
        <taxon>Panagrolaimoidea</taxon>
        <taxon>Panagrolaimidae</taxon>
        <taxon>Panagrolaimus</taxon>
    </lineage>
</organism>
<accession>A0AC35GDJ2</accession>
<evidence type="ECO:0000313" key="2">
    <source>
        <dbReference type="WBParaSite" id="PS1159_v2.g4213.t1"/>
    </source>
</evidence>
<protein>
    <submittedName>
        <fullName evidence="2">Piwi domain-containing protein</fullName>
    </submittedName>
</protein>
<name>A0AC35GDJ2_9BILA</name>